<evidence type="ECO:0000313" key="4">
    <source>
        <dbReference type="Proteomes" id="UP001562425"/>
    </source>
</evidence>
<evidence type="ECO:0000313" key="3">
    <source>
        <dbReference type="EMBL" id="KAL1402989.1"/>
    </source>
</evidence>
<evidence type="ECO:0000256" key="1">
    <source>
        <dbReference type="SAM" id="MobiDB-lite"/>
    </source>
</evidence>
<keyword evidence="2" id="KW-0732">Signal</keyword>
<dbReference type="AlphaFoldDB" id="A0ABD1DXG0"/>
<sequence>MKLLALASVFVLAVATVSGEPPGYDYPKPSGGYAYPPPEQPFPLPEEPALTTTVAPTTTELPTTTALPVDDYEDNATEDPETETVEAEAVAGQLRAARLRQARRRNGLAARLQQLEGDDDNQQPQQPIYLVNIPESTLQRLLLLNEASAAYPAQLKLAPVPAAPVAAPLQVAPAPLQTPQVYITDYGLVYAKK</sequence>
<evidence type="ECO:0008006" key="5">
    <source>
        <dbReference type="Google" id="ProtNLM"/>
    </source>
</evidence>
<feature type="chain" id="PRO_5044811598" description="DUF4794 domain-containing protein" evidence="2">
    <location>
        <begin position="20"/>
        <end position="193"/>
    </location>
</feature>
<dbReference type="Proteomes" id="UP001562425">
    <property type="component" value="Unassembled WGS sequence"/>
</dbReference>
<evidence type="ECO:0000256" key="2">
    <source>
        <dbReference type="SAM" id="SignalP"/>
    </source>
</evidence>
<comment type="caution">
    <text evidence="3">The sequence shown here is derived from an EMBL/GenBank/DDBJ whole genome shotgun (WGS) entry which is preliminary data.</text>
</comment>
<gene>
    <name evidence="3" type="ORF">pipiens_001806</name>
</gene>
<dbReference type="EMBL" id="JBEHCU010002229">
    <property type="protein sequence ID" value="KAL1402989.1"/>
    <property type="molecule type" value="Genomic_DNA"/>
</dbReference>
<proteinExistence type="predicted"/>
<organism evidence="3 4">
    <name type="scientific">Culex pipiens pipiens</name>
    <name type="common">Northern house mosquito</name>
    <dbReference type="NCBI Taxonomy" id="38569"/>
    <lineage>
        <taxon>Eukaryota</taxon>
        <taxon>Metazoa</taxon>
        <taxon>Ecdysozoa</taxon>
        <taxon>Arthropoda</taxon>
        <taxon>Hexapoda</taxon>
        <taxon>Insecta</taxon>
        <taxon>Pterygota</taxon>
        <taxon>Neoptera</taxon>
        <taxon>Endopterygota</taxon>
        <taxon>Diptera</taxon>
        <taxon>Nematocera</taxon>
        <taxon>Culicoidea</taxon>
        <taxon>Culicidae</taxon>
        <taxon>Culicinae</taxon>
        <taxon>Culicini</taxon>
        <taxon>Culex</taxon>
        <taxon>Culex</taxon>
    </lineage>
</organism>
<feature type="compositionally biased region" description="Pro residues" evidence="1">
    <location>
        <begin position="35"/>
        <end position="46"/>
    </location>
</feature>
<accession>A0ABD1DXG0</accession>
<feature type="signal peptide" evidence="2">
    <location>
        <begin position="1"/>
        <end position="19"/>
    </location>
</feature>
<name>A0ABD1DXG0_CULPP</name>
<keyword evidence="4" id="KW-1185">Reference proteome</keyword>
<protein>
    <recommendedName>
        <fullName evidence="5">DUF4794 domain-containing protein</fullName>
    </recommendedName>
</protein>
<feature type="region of interest" description="Disordered" evidence="1">
    <location>
        <begin position="19"/>
        <end position="49"/>
    </location>
</feature>
<reference evidence="3 4" key="1">
    <citation type="submission" date="2024-05" db="EMBL/GenBank/DDBJ databases">
        <title>Culex pipiens pipiens assembly and annotation.</title>
        <authorList>
            <person name="Alout H."/>
            <person name="Durand T."/>
        </authorList>
    </citation>
    <scope>NUCLEOTIDE SEQUENCE [LARGE SCALE GENOMIC DNA]</scope>
    <source>
        <strain evidence="3">HA-2024</strain>
        <tissue evidence="3">Whole body</tissue>
    </source>
</reference>